<accession>A0A9P4QQE6</accession>
<name>A0A9P4QQE6_9PLEO</name>
<dbReference type="PANTHER" id="PTHR37534">
    <property type="entry name" value="TRANSCRIPTIONAL ACTIVATOR PROTEIN UGA3"/>
    <property type="match status" value="1"/>
</dbReference>
<comment type="caution">
    <text evidence="2">The sequence shown here is derived from an EMBL/GenBank/DDBJ whole genome shotgun (WGS) entry which is preliminary data.</text>
</comment>
<organism evidence="2 3">
    <name type="scientific">Polyplosphaeria fusca</name>
    <dbReference type="NCBI Taxonomy" id="682080"/>
    <lineage>
        <taxon>Eukaryota</taxon>
        <taxon>Fungi</taxon>
        <taxon>Dikarya</taxon>
        <taxon>Ascomycota</taxon>
        <taxon>Pezizomycotina</taxon>
        <taxon>Dothideomycetes</taxon>
        <taxon>Pleosporomycetidae</taxon>
        <taxon>Pleosporales</taxon>
        <taxon>Tetraplosphaeriaceae</taxon>
        <taxon>Polyplosphaeria</taxon>
    </lineage>
</organism>
<evidence type="ECO:0000256" key="1">
    <source>
        <dbReference type="ARBA" id="ARBA00023242"/>
    </source>
</evidence>
<reference evidence="2" key="1">
    <citation type="journal article" date="2020" name="Stud. Mycol.">
        <title>101 Dothideomycetes genomes: a test case for predicting lifestyles and emergence of pathogens.</title>
        <authorList>
            <person name="Haridas S."/>
            <person name="Albert R."/>
            <person name="Binder M."/>
            <person name="Bloem J."/>
            <person name="Labutti K."/>
            <person name="Salamov A."/>
            <person name="Andreopoulos B."/>
            <person name="Baker S."/>
            <person name="Barry K."/>
            <person name="Bills G."/>
            <person name="Bluhm B."/>
            <person name="Cannon C."/>
            <person name="Castanera R."/>
            <person name="Culley D."/>
            <person name="Daum C."/>
            <person name="Ezra D."/>
            <person name="Gonzalez J."/>
            <person name="Henrissat B."/>
            <person name="Kuo A."/>
            <person name="Liang C."/>
            <person name="Lipzen A."/>
            <person name="Lutzoni F."/>
            <person name="Magnuson J."/>
            <person name="Mondo S."/>
            <person name="Nolan M."/>
            <person name="Ohm R."/>
            <person name="Pangilinan J."/>
            <person name="Park H.-J."/>
            <person name="Ramirez L."/>
            <person name="Alfaro M."/>
            <person name="Sun H."/>
            <person name="Tritt A."/>
            <person name="Yoshinaga Y."/>
            <person name="Zwiers L.-H."/>
            <person name="Turgeon B."/>
            <person name="Goodwin S."/>
            <person name="Spatafora J."/>
            <person name="Crous P."/>
            <person name="Grigoriev I."/>
        </authorList>
    </citation>
    <scope>NUCLEOTIDE SEQUENCE</scope>
    <source>
        <strain evidence="2">CBS 125425</strain>
    </source>
</reference>
<keyword evidence="1" id="KW-0539">Nucleus</keyword>
<sequence>MSREQASKQAKKSNYRVRFRHGVCPQGRQVTRADIKKYDFFFEPGTTTWVSTMAADPSILSQYDEGVLSHMRARSLGLPYESSLAGPSRLGEAESELEWPLDDPTEAQLFRNWVEYVSHWWDTTSPENIWRDKIPKLALGNPMLLNAIFLHSAQHLRGVDPAWPAEPYHYHERLLNLLIPHIANRGCIDDEATLAAAIILRSFEDFVAGTDGQTHLDTFPLFTTAGGSLLDTRSTVVKSCFLKHVRFEVHAALLGRPSLHVNYQNFVLPDLIEPANEISWNNRIVWITARVLQWCTEDSHASEAWSELNRLVNGWEKSRPSSFAPYFYRDVSTDEGRYYPDLWYSTPCHTEANQYVRIARIALAQRDPDATRPGEEGHRAEYESREQIVERLKEVIAIARCNGHRMPALFLASNAVFAYGSTVEDHFDRVKMIEFLEEVEGVGWPTKSAMRWLASQWGWSVEDST</sequence>
<proteinExistence type="predicted"/>
<dbReference type="GO" id="GO:0003700">
    <property type="term" value="F:DNA-binding transcription factor activity"/>
    <property type="evidence" value="ECO:0007669"/>
    <property type="project" value="TreeGrafter"/>
</dbReference>
<dbReference type="PANTHER" id="PTHR37534:SF2">
    <property type="entry name" value="N-ACETYLTRANSFERASE DOMAIN-CONTAINING PROTEIN"/>
    <property type="match status" value="1"/>
</dbReference>
<evidence type="ECO:0000313" key="3">
    <source>
        <dbReference type="Proteomes" id="UP000799444"/>
    </source>
</evidence>
<dbReference type="GO" id="GO:0045944">
    <property type="term" value="P:positive regulation of transcription by RNA polymerase II"/>
    <property type="evidence" value="ECO:0007669"/>
    <property type="project" value="TreeGrafter"/>
</dbReference>
<keyword evidence="3" id="KW-1185">Reference proteome</keyword>
<evidence type="ECO:0000313" key="2">
    <source>
        <dbReference type="EMBL" id="KAF2729563.1"/>
    </source>
</evidence>
<gene>
    <name evidence="2" type="ORF">EJ04DRAFT_502053</name>
</gene>
<dbReference type="AlphaFoldDB" id="A0A9P4QQE6"/>
<protein>
    <submittedName>
        <fullName evidence="2">Uncharacterized protein</fullName>
    </submittedName>
</protein>
<dbReference type="EMBL" id="ML996241">
    <property type="protein sequence ID" value="KAF2729563.1"/>
    <property type="molecule type" value="Genomic_DNA"/>
</dbReference>
<dbReference type="Proteomes" id="UP000799444">
    <property type="component" value="Unassembled WGS sequence"/>
</dbReference>
<dbReference type="GO" id="GO:0005634">
    <property type="term" value="C:nucleus"/>
    <property type="evidence" value="ECO:0007669"/>
    <property type="project" value="TreeGrafter"/>
</dbReference>
<dbReference type="GO" id="GO:0000976">
    <property type="term" value="F:transcription cis-regulatory region binding"/>
    <property type="evidence" value="ECO:0007669"/>
    <property type="project" value="TreeGrafter"/>
</dbReference>
<dbReference type="OrthoDB" id="407832at2759"/>